<dbReference type="SUPFAM" id="SSF53098">
    <property type="entry name" value="Ribonuclease H-like"/>
    <property type="match status" value="1"/>
</dbReference>
<dbReference type="NCBIfam" id="NF003765">
    <property type="entry name" value="PRK05359.1"/>
    <property type="match status" value="1"/>
</dbReference>
<dbReference type="Proteomes" id="UP001054820">
    <property type="component" value="Chromosome"/>
</dbReference>
<comment type="subcellular location">
    <subcellularLocation>
        <location evidence="5">Cytoplasm</location>
    </subcellularLocation>
</comment>
<name>A0ABM7MEG1_9GAMM</name>
<keyword evidence="4 5" id="KW-0269">Exonuclease</keyword>
<evidence type="ECO:0000256" key="3">
    <source>
        <dbReference type="ARBA" id="ARBA00022801"/>
    </source>
</evidence>
<dbReference type="PANTHER" id="PTHR11046">
    <property type="entry name" value="OLIGORIBONUCLEASE, MITOCHONDRIAL"/>
    <property type="match status" value="1"/>
</dbReference>
<dbReference type="InterPro" id="IPR013520">
    <property type="entry name" value="Ribonucl_H"/>
</dbReference>
<dbReference type="InterPro" id="IPR036397">
    <property type="entry name" value="RNaseH_sf"/>
</dbReference>
<dbReference type="Gene3D" id="3.30.420.10">
    <property type="entry name" value="Ribonuclease H-like superfamily/Ribonuclease H"/>
    <property type="match status" value="1"/>
</dbReference>
<accession>A0ABM7MEG1</accession>
<dbReference type="SMART" id="SM00479">
    <property type="entry name" value="EXOIII"/>
    <property type="match status" value="1"/>
</dbReference>
<keyword evidence="2 5" id="KW-0540">Nuclease</keyword>
<evidence type="ECO:0000313" key="8">
    <source>
        <dbReference type="Proteomes" id="UP001054820"/>
    </source>
</evidence>
<dbReference type="RefSeq" id="WP_237261195.1">
    <property type="nucleotide sequence ID" value="NZ_AP024202.1"/>
</dbReference>
<keyword evidence="5" id="KW-0963">Cytoplasm</keyword>
<sequence length="185" mass="21163">MKSENNLIWIDLEMTGLEPKTHKIIEIATVVTDSELNVLAEGPVIAIQTNQADLDLMDNWCVTHHGNSGLTQRVQDSQVSMQEAERLTIEFLQQYVPSGKSPMCGNSICQDRRFMVEQMPLLEGFFHYRNLDVSTLKELARRWAPKVYQTHKKSGAHLALADIMESIDELNHYRKHLLLAEFQNA</sequence>
<keyword evidence="8" id="KW-1185">Reference proteome</keyword>
<evidence type="ECO:0000256" key="2">
    <source>
        <dbReference type="ARBA" id="ARBA00022722"/>
    </source>
</evidence>
<feature type="active site" evidence="5">
    <location>
        <position position="128"/>
    </location>
</feature>
<reference evidence="7" key="1">
    <citation type="journal article" date="2022" name="Arch. Microbiol.">
        <title>Thiomicrorhabdus immobilis sp. nov., a mesophilic sulfur-oxidizing bacterium isolated from sediment of a brackish lake in northern Japan.</title>
        <authorList>
            <person name="Kojima H."/>
            <person name="Mochizuki J."/>
            <person name="Kanda M."/>
            <person name="Watanabe T."/>
            <person name="Fukui M."/>
        </authorList>
    </citation>
    <scope>NUCLEOTIDE SEQUENCE</scope>
    <source>
        <strain evidence="7">Am19</strain>
    </source>
</reference>
<evidence type="ECO:0000256" key="4">
    <source>
        <dbReference type="ARBA" id="ARBA00022839"/>
    </source>
</evidence>
<evidence type="ECO:0000313" key="7">
    <source>
        <dbReference type="EMBL" id="BCN93801.1"/>
    </source>
</evidence>
<keyword evidence="3 5" id="KW-0378">Hydrolase</keyword>
<comment type="function">
    <text evidence="5">3'-to-5' exoribonuclease specific for small oligoribonucleotides.</text>
</comment>
<dbReference type="Pfam" id="PF00929">
    <property type="entry name" value="RNase_T"/>
    <property type="match status" value="1"/>
</dbReference>
<dbReference type="CDD" id="cd06135">
    <property type="entry name" value="Orn"/>
    <property type="match status" value="1"/>
</dbReference>
<dbReference type="EMBL" id="AP024202">
    <property type="protein sequence ID" value="BCN93801.1"/>
    <property type="molecule type" value="Genomic_DNA"/>
</dbReference>
<evidence type="ECO:0000256" key="1">
    <source>
        <dbReference type="ARBA" id="ARBA00009921"/>
    </source>
</evidence>
<dbReference type="PANTHER" id="PTHR11046:SF0">
    <property type="entry name" value="OLIGORIBONUCLEASE, MITOCHONDRIAL"/>
    <property type="match status" value="1"/>
</dbReference>
<dbReference type="HAMAP" id="MF_00045">
    <property type="entry name" value="Oligoribonuclease"/>
    <property type="match status" value="1"/>
</dbReference>
<feature type="domain" description="Exonuclease" evidence="6">
    <location>
        <begin position="6"/>
        <end position="179"/>
    </location>
</feature>
<protein>
    <recommendedName>
        <fullName evidence="5">Oligoribonuclease</fullName>
        <ecNumber evidence="5">3.1.-.-</ecNumber>
    </recommendedName>
</protein>
<comment type="similarity">
    <text evidence="1 5">Belongs to the oligoribonuclease family.</text>
</comment>
<dbReference type="InterPro" id="IPR012337">
    <property type="entry name" value="RNaseH-like_sf"/>
</dbReference>
<dbReference type="EC" id="3.1.-.-" evidence="5"/>
<gene>
    <name evidence="5 7" type="primary">orn</name>
    <name evidence="7" type="ORF">THMIRHAM_15860</name>
</gene>
<evidence type="ECO:0000259" key="6">
    <source>
        <dbReference type="SMART" id="SM00479"/>
    </source>
</evidence>
<organism evidence="7 8">
    <name type="scientific">Thiomicrorhabdus immobilis</name>
    <dbReference type="NCBI Taxonomy" id="2791037"/>
    <lineage>
        <taxon>Bacteria</taxon>
        <taxon>Pseudomonadati</taxon>
        <taxon>Pseudomonadota</taxon>
        <taxon>Gammaproteobacteria</taxon>
        <taxon>Thiotrichales</taxon>
        <taxon>Piscirickettsiaceae</taxon>
        <taxon>Thiomicrorhabdus</taxon>
    </lineage>
</organism>
<dbReference type="InterPro" id="IPR022894">
    <property type="entry name" value="Oligoribonuclease"/>
</dbReference>
<proteinExistence type="inferred from homology"/>
<evidence type="ECO:0000256" key="5">
    <source>
        <dbReference type="HAMAP-Rule" id="MF_00045"/>
    </source>
</evidence>